<name>A0A9P8V4G7_9PEZI</name>
<dbReference type="NCBIfam" id="NF047352">
    <property type="entry name" value="P_loop_sacsin"/>
    <property type="match status" value="1"/>
</dbReference>
<dbReference type="EMBL" id="JAGSXJ010000027">
    <property type="protein sequence ID" value="KAH6672747.1"/>
    <property type="molecule type" value="Genomic_DNA"/>
</dbReference>
<dbReference type="PANTHER" id="PTHR32387:SF0">
    <property type="entry name" value="PROTEIN NO VEIN"/>
    <property type="match status" value="1"/>
</dbReference>
<evidence type="ECO:0000313" key="2">
    <source>
        <dbReference type="EMBL" id="KAH6672747.1"/>
    </source>
</evidence>
<organism evidence="2 3">
    <name type="scientific">Plectosphaerella plurivora</name>
    <dbReference type="NCBI Taxonomy" id="936078"/>
    <lineage>
        <taxon>Eukaryota</taxon>
        <taxon>Fungi</taxon>
        <taxon>Dikarya</taxon>
        <taxon>Ascomycota</taxon>
        <taxon>Pezizomycotina</taxon>
        <taxon>Sordariomycetes</taxon>
        <taxon>Hypocreomycetidae</taxon>
        <taxon>Glomerellales</taxon>
        <taxon>Plectosphaerellaceae</taxon>
        <taxon>Plectosphaerella</taxon>
    </lineage>
</organism>
<dbReference type="Gene3D" id="3.30.565.10">
    <property type="entry name" value="Histidine kinase-like ATPase, C-terminal domain"/>
    <property type="match status" value="1"/>
</dbReference>
<dbReference type="PANTHER" id="PTHR32387">
    <property type="entry name" value="WU:FJ29H11"/>
    <property type="match status" value="1"/>
</dbReference>
<protein>
    <recommendedName>
        <fullName evidence="4">Protein NO VEIN C-terminal domain-containing protein</fullName>
    </recommendedName>
</protein>
<dbReference type="InterPro" id="IPR052957">
    <property type="entry name" value="Auxin_embryo_med"/>
</dbReference>
<reference evidence="2" key="1">
    <citation type="journal article" date="2021" name="Nat. Commun.">
        <title>Genetic determinants of endophytism in the Arabidopsis root mycobiome.</title>
        <authorList>
            <person name="Mesny F."/>
            <person name="Miyauchi S."/>
            <person name="Thiergart T."/>
            <person name="Pickel B."/>
            <person name="Atanasova L."/>
            <person name="Karlsson M."/>
            <person name="Huettel B."/>
            <person name="Barry K.W."/>
            <person name="Haridas S."/>
            <person name="Chen C."/>
            <person name="Bauer D."/>
            <person name="Andreopoulos W."/>
            <person name="Pangilinan J."/>
            <person name="LaButti K."/>
            <person name="Riley R."/>
            <person name="Lipzen A."/>
            <person name="Clum A."/>
            <person name="Drula E."/>
            <person name="Henrissat B."/>
            <person name="Kohler A."/>
            <person name="Grigoriev I.V."/>
            <person name="Martin F.M."/>
            <person name="Hacquard S."/>
        </authorList>
    </citation>
    <scope>NUCLEOTIDE SEQUENCE</scope>
    <source>
        <strain evidence="2">MPI-SDFR-AT-0117</strain>
    </source>
</reference>
<gene>
    <name evidence="2" type="ORF">F5X68DRAFT_175032</name>
</gene>
<keyword evidence="3" id="KW-1185">Reference proteome</keyword>
<dbReference type="Proteomes" id="UP000770015">
    <property type="component" value="Unassembled WGS sequence"/>
</dbReference>
<proteinExistence type="predicted"/>
<evidence type="ECO:0000313" key="3">
    <source>
        <dbReference type="Proteomes" id="UP000770015"/>
    </source>
</evidence>
<dbReference type="OrthoDB" id="1262810at2759"/>
<comment type="caution">
    <text evidence="2">The sequence shown here is derived from an EMBL/GenBank/DDBJ whole genome shotgun (WGS) entry which is preliminary data.</text>
</comment>
<sequence>MTSPKDAKDAVLAIGREFGHFENYDEIMESMGQWNRDIRRTIEESFLARDTRAAHSIKTLAKNIYGSDARFVFELLQNADDNLFARASASGEQPRIAFHVYPRRIVVECNEDGFTKENLRAICAVGESTKSTCHGYIGAKGIGFKSVFIAAWKVSIQSGHFSFYFKHEKTDLGLGMVTPVWEDPKAPLPGPMTRMTLHLHERGDARELERLRSTIFRQLSELQQTSLLFLRNLRQIAVVFYDEGEQVASSKTFRVGSEKDHKVMLETTSLDGGRPSVDKKLYHRTSYIARNLARSEGRGVPEDADEGVYSESEVVLAFPLTSDLQPLIERQELFAFLPIRESGFKFLIQADFDTSASRQDIVTTSLRNANLRDAIADAFIKAVLQFCEHPLLCFTWPLFLPSQGGEHADFWSGLSQRIKDLVQITPLLKSRHRRCLRFILDVFSLTPDFMGSNGQCLLDDSAEDPYISSAYPRTSVDSLLQYGLRWNHYDVTLRLLEADLESPSSRMKSHLTSQEWHSAMAKTLTSCLARFSTRYMPWVRRIALLPLRGGIWVAADSSRAYLPTTDGVPIPPGIDLQVLDPAAVSNADRRTLFAQLGATEAEVTDVRNLVLKSLVASYQLHVYTVVSMTQLLYLYRTHRHYTPGQKKATNEIALRLSNGGMAKPYHEDVYLPTENHPYGPTALMDPNSASSPDHLRVKFLHADYLESFPVGEVAAWKTWLHDTIGIRRRLRLVSRKGDALSDTTHFVLKHHPDKFLGMLEHLWKHEERLFNTNPALLTEAKTIQASCLCHSAVKDVLRHSLQTTYLPLPALQQQCRDFLGNDWVAFPFLKLEGSPTKEDILSKWLFLNTKLDVQMDDGTRFLFDMLRVLALRRRRNTTANVQKLVIKLYQTMEAKVRASGVHEVPLSPTRHMFLNDDEVISPVLIPLQAGREAIWVECCECCWDAPADMETSYPLKHLYSQAVSKQQMTGLSHFFSRTLSIASADCGDVTGELEYLKTNKRDNLDQIRGNYATTFEKSALIFAVKQGVSGWYKTSDCLWSSTTDIKGKVTLNDDYEDLKEFFVDVLGVKTLTLQMVYDELLQTQLNAPIEDVKTALRSLNALLQTENHRPDPMPLLKKPIFPVRYPDGQTALRTAETEFAVNDNESLAGKFRDQIQLLDFSREEILRLKHLIQWVGLADRYLSCVTRESTSAARDHSTRPVTNPARDIKRKAHAILRIGAHFGSPRYRAGASDLYKLLQGASTFETTGIYSVLRISQNGRSFELETASGDMHLDENDSGLVFYVPLDEEKQEICFLDNMPRSVADWLMRDPTTQIPDRVQEDMVTKLMMAMNASTASVDFILTRRGIITVPIANSDISEAAEEGSSSGSEEGTRLTMRTPTRTRAASELSSDTDDDNDARHTPSSGQSPDHGIVDIIRSSRFASERGARPMSYRPSVDRSFGPAPSNEDAQYLRLLTKVVEAARQATFPSQGAFDMSNLLSSLPRGIWQGGFDGPEVRDRFRSTSQLERDKKIGAVGELYVFEVLSRLGAMPGWSRENWQSTIRRYVTLHHEYEALTHWSGRETADLVYQDEAGEFTSWLLDHGYLDESWRDARPKYYLEVKTTTGAHDVPFYMSKSQYQRMQRVSNAQDRKEVYMILRVFGIENGRIGMRVYVDPEMMRVNGQLEFTGESWSVVPRSE</sequence>
<evidence type="ECO:0000256" key="1">
    <source>
        <dbReference type="SAM" id="MobiDB-lite"/>
    </source>
</evidence>
<feature type="region of interest" description="Disordered" evidence="1">
    <location>
        <begin position="1358"/>
        <end position="1445"/>
    </location>
</feature>
<accession>A0A9P8V4G7</accession>
<dbReference type="InterPro" id="IPR036890">
    <property type="entry name" value="HATPase_C_sf"/>
</dbReference>
<dbReference type="SUPFAM" id="SSF55874">
    <property type="entry name" value="ATPase domain of HSP90 chaperone/DNA topoisomerase II/histidine kinase"/>
    <property type="match status" value="1"/>
</dbReference>
<evidence type="ECO:0008006" key="4">
    <source>
        <dbReference type="Google" id="ProtNLM"/>
    </source>
</evidence>
<feature type="compositionally biased region" description="Low complexity" evidence="1">
    <location>
        <begin position="1363"/>
        <end position="1384"/>
    </location>
</feature>